<comment type="caution">
    <text evidence="2">The sequence shown here is derived from an EMBL/GenBank/DDBJ whole genome shotgun (WGS) entry which is preliminary data.</text>
</comment>
<dbReference type="Proteomes" id="UP001500707">
    <property type="component" value="Unassembled WGS sequence"/>
</dbReference>
<keyword evidence="3" id="KW-1185">Reference proteome</keyword>
<feature type="domain" description="SnoaL-like" evidence="1">
    <location>
        <begin position="11"/>
        <end position="104"/>
    </location>
</feature>
<accession>A0ABP6X5L1</accession>
<sequence length="109" mass="12429">MQDIQVIQKFVEEYFAAATDPDRERYFSLFADGAVVHDDGRSHHGLAAVRRWRDEVPDVRYDLREVTGTPTTCRAFAEIAGDFPGSPVTLCFTFERDAQGKITRLDIEF</sequence>
<evidence type="ECO:0000313" key="3">
    <source>
        <dbReference type="Proteomes" id="UP001500707"/>
    </source>
</evidence>
<dbReference type="Gene3D" id="3.10.450.50">
    <property type="match status" value="1"/>
</dbReference>
<dbReference type="InterPro" id="IPR032710">
    <property type="entry name" value="NTF2-like_dom_sf"/>
</dbReference>
<proteinExistence type="predicted"/>
<evidence type="ECO:0000313" key="2">
    <source>
        <dbReference type="EMBL" id="GAA3561857.1"/>
    </source>
</evidence>
<gene>
    <name evidence="2" type="ORF">GCM10022295_50040</name>
</gene>
<name>A0ABP6X5L1_9ACTN</name>
<protein>
    <submittedName>
        <fullName evidence="2">Nuclear transport factor 2 family protein</fullName>
    </submittedName>
</protein>
<evidence type="ECO:0000259" key="1">
    <source>
        <dbReference type="Pfam" id="PF12680"/>
    </source>
</evidence>
<dbReference type="Pfam" id="PF12680">
    <property type="entry name" value="SnoaL_2"/>
    <property type="match status" value="1"/>
</dbReference>
<dbReference type="EMBL" id="BAABCE010000009">
    <property type="protein sequence ID" value="GAA3561857.1"/>
    <property type="molecule type" value="Genomic_DNA"/>
</dbReference>
<dbReference type="InterPro" id="IPR037401">
    <property type="entry name" value="SnoaL-like"/>
</dbReference>
<reference evidence="3" key="1">
    <citation type="journal article" date="2019" name="Int. J. Syst. Evol. Microbiol.">
        <title>The Global Catalogue of Microorganisms (GCM) 10K type strain sequencing project: providing services to taxonomists for standard genome sequencing and annotation.</title>
        <authorList>
            <consortium name="The Broad Institute Genomics Platform"/>
            <consortium name="The Broad Institute Genome Sequencing Center for Infectious Disease"/>
            <person name="Wu L."/>
            <person name="Ma J."/>
        </authorList>
    </citation>
    <scope>NUCLEOTIDE SEQUENCE [LARGE SCALE GENOMIC DNA]</scope>
    <source>
        <strain evidence="3">JCM 17656</strain>
    </source>
</reference>
<dbReference type="SUPFAM" id="SSF54427">
    <property type="entry name" value="NTF2-like"/>
    <property type="match status" value="1"/>
</dbReference>
<dbReference type="RefSeq" id="WP_346183588.1">
    <property type="nucleotide sequence ID" value="NZ_BAABCE010000009.1"/>
</dbReference>
<organism evidence="2 3">
    <name type="scientific">Streptomyces osmaniensis</name>
    <dbReference type="NCBI Taxonomy" id="593134"/>
    <lineage>
        <taxon>Bacteria</taxon>
        <taxon>Bacillati</taxon>
        <taxon>Actinomycetota</taxon>
        <taxon>Actinomycetes</taxon>
        <taxon>Kitasatosporales</taxon>
        <taxon>Streptomycetaceae</taxon>
        <taxon>Streptomyces</taxon>
    </lineage>
</organism>